<dbReference type="InterPro" id="IPR050388">
    <property type="entry name" value="ABC_Ni/Peptide_Import"/>
</dbReference>
<keyword evidence="7" id="KW-0472">Membrane</keyword>
<evidence type="ECO:0000256" key="3">
    <source>
        <dbReference type="ARBA" id="ARBA00022448"/>
    </source>
</evidence>
<dbReference type="AlphaFoldDB" id="A0A1I3UB77"/>
<dbReference type="GO" id="GO:0005524">
    <property type="term" value="F:ATP binding"/>
    <property type="evidence" value="ECO:0007669"/>
    <property type="project" value="UniProtKB-KW"/>
</dbReference>
<dbReference type="GO" id="GO:0016887">
    <property type="term" value="F:ATP hydrolysis activity"/>
    <property type="evidence" value="ECO:0007669"/>
    <property type="project" value="InterPro"/>
</dbReference>
<keyword evidence="6 10" id="KW-0067">ATP-binding</keyword>
<dbReference type="GO" id="GO:0005886">
    <property type="term" value="C:plasma membrane"/>
    <property type="evidence" value="ECO:0007669"/>
    <property type="project" value="UniProtKB-SubCell"/>
</dbReference>
<dbReference type="InterPro" id="IPR027417">
    <property type="entry name" value="P-loop_NTPase"/>
</dbReference>
<keyword evidence="5" id="KW-0547">Nucleotide-binding</keyword>
<dbReference type="SMART" id="SM00382">
    <property type="entry name" value="AAA"/>
    <property type="match status" value="1"/>
</dbReference>
<protein>
    <submittedName>
        <fullName evidence="10">Peptide/nickel transport system ATP-binding protein</fullName>
    </submittedName>
</protein>
<comment type="similarity">
    <text evidence="2">Belongs to the ABC transporter superfamily.</text>
</comment>
<name>A0A1I3UB77_9ACTN</name>
<evidence type="ECO:0000256" key="7">
    <source>
        <dbReference type="ARBA" id="ARBA00023136"/>
    </source>
</evidence>
<keyword evidence="4" id="KW-1003">Cell membrane</keyword>
<evidence type="ECO:0000256" key="5">
    <source>
        <dbReference type="ARBA" id="ARBA00022741"/>
    </source>
</evidence>
<dbReference type="EMBL" id="FOQY01000012">
    <property type="protein sequence ID" value="SFJ79973.1"/>
    <property type="molecule type" value="Genomic_DNA"/>
</dbReference>
<evidence type="ECO:0000313" key="10">
    <source>
        <dbReference type="EMBL" id="SFJ79973.1"/>
    </source>
</evidence>
<evidence type="ECO:0000259" key="9">
    <source>
        <dbReference type="PROSITE" id="PS50893"/>
    </source>
</evidence>
<dbReference type="GeneID" id="96299676"/>
<dbReference type="Pfam" id="PF00005">
    <property type="entry name" value="ABC_tran"/>
    <property type="match status" value="1"/>
</dbReference>
<proteinExistence type="inferred from homology"/>
<dbReference type="PANTHER" id="PTHR43297">
    <property type="entry name" value="OLIGOPEPTIDE TRANSPORT ATP-BINDING PROTEIN APPD"/>
    <property type="match status" value="1"/>
</dbReference>
<comment type="subcellular location">
    <subcellularLocation>
        <location evidence="1">Cell membrane</location>
        <topology evidence="1">Peripheral membrane protein</topology>
    </subcellularLocation>
</comment>
<evidence type="ECO:0000256" key="6">
    <source>
        <dbReference type="ARBA" id="ARBA00022840"/>
    </source>
</evidence>
<dbReference type="RefSeq" id="WP_093888424.1">
    <property type="nucleotide sequence ID" value="NZ_FOQY01000012.1"/>
</dbReference>
<evidence type="ECO:0000256" key="4">
    <source>
        <dbReference type="ARBA" id="ARBA00022475"/>
    </source>
</evidence>
<dbReference type="PROSITE" id="PS00211">
    <property type="entry name" value="ABC_TRANSPORTER_1"/>
    <property type="match status" value="1"/>
</dbReference>
<reference evidence="11" key="1">
    <citation type="submission" date="2016-10" db="EMBL/GenBank/DDBJ databases">
        <authorList>
            <person name="Varghese N."/>
            <person name="Submissions S."/>
        </authorList>
    </citation>
    <scope>NUCLEOTIDE SEQUENCE [LARGE SCALE GENOMIC DNA]</scope>
    <source>
        <strain evidence="11">CGMCC 4.2126</strain>
    </source>
</reference>
<keyword evidence="11" id="KW-1185">Reference proteome</keyword>
<dbReference type="GO" id="GO:0015833">
    <property type="term" value="P:peptide transport"/>
    <property type="evidence" value="ECO:0007669"/>
    <property type="project" value="InterPro"/>
</dbReference>
<feature type="domain" description="ABC transporter" evidence="9">
    <location>
        <begin position="7"/>
        <end position="257"/>
    </location>
</feature>
<dbReference type="InterPro" id="IPR003593">
    <property type="entry name" value="AAA+_ATPase"/>
</dbReference>
<dbReference type="InterPro" id="IPR017871">
    <property type="entry name" value="ABC_transporter-like_CS"/>
</dbReference>
<organism evidence="10 11">
    <name type="scientific">Streptosporangium canum</name>
    <dbReference type="NCBI Taxonomy" id="324952"/>
    <lineage>
        <taxon>Bacteria</taxon>
        <taxon>Bacillati</taxon>
        <taxon>Actinomycetota</taxon>
        <taxon>Actinomycetes</taxon>
        <taxon>Streptosporangiales</taxon>
        <taxon>Streptosporangiaceae</taxon>
        <taxon>Streptosporangium</taxon>
    </lineage>
</organism>
<evidence type="ECO:0000313" key="11">
    <source>
        <dbReference type="Proteomes" id="UP000199111"/>
    </source>
</evidence>
<dbReference type="InterPro" id="IPR013563">
    <property type="entry name" value="Oligopep_ABC_C"/>
</dbReference>
<dbReference type="SUPFAM" id="SSF52540">
    <property type="entry name" value="P-loop containing nucleoside triphosphate hydrolases"/>
    <property type="match status" value="1"/>
</dbReference>
<dbReference type="InterPro" id="IPR003439">
    <property type="entry name" value="ABC_transporter-like_ATP-bd"/>
</dbReference>
<dbReference type="NCBIfam" id="TIGR01727">
    <property type="entry name" value="oligo_HPY"/>
    <property type="match status" value="1"/>
</dbReference>
<feature type="region of interest" description="Disordered" evidence="8">
    <location>
        <begin position="324"/>
        <end position="348"/>
    </location>
</feature>
<dbReference type="Pfam" id="PF08352">
    <property type="entry name" value="oligo_HPY"/>
    <property type="match status" value="1"/>
</dbReference>
<evidence type="ECO:0000256" key="2">
    <source>
        <dbReference type="ARBA" id="ARBA00005417"/>
    </source>
</evidence>
<dbReference type="Gene3D" id="3.40.50.300">
    <property type="entry name" value="P-loop containing nucleotide triphosphate hydrolases"/>
    <property type="match status" value="1"/>
</dbReference>
<sequence length="348" mass="37865">MPDQPILEVDDLRVRFRTGGGHFTAVDGLSFSVRPGEVLGVVGESGSGKSVSMLGVLGLIRTPNAEISGKVVFRGRDLLALKDREMRAVRGREIAMIFQDPMTALTPVYTVGWQIAEQIRAHERISKREARDRAVRLLDEVGIPAPGKRVDSYPHEFSGGMRQRVVIAMALSCNPGLLIADEPTTALDVTTQAQILDLMRRLRTDHGSAIVMITHDMGVVSEIADEVLVMYGGRAVERGARRDVFHAPRHPYTWGLLDSVPRVGGPRVRRLPTIPGTPGASAGGCPFADRCTHRHAACEEVPALTGGSGHLDACWLPEEGRERIRRGDRSGPEASPARQSARAADEER</sequence>
<dbReference type="PROSITE" id="PS50893">
    <property type="entry name" value="ABC_TRANSPORTER_2"/>
    <property type="match status" value="1"/>
</dbReference>
<accession>A0A1I3UB77</accession>
<keyword evidence="3" id="KW-0813">Transport</keyword>
<dbReference type="CDD" id="cd03257">
    <property type="entry name" value="ABC_NikE_OppD_transporters"/>
    <property type="match status" value="1"/>
</dbReference>
<dbReference type="FunFam" id="3.40.50.300:FF:000016">
    <property type="entry name" value="Oligopeptide ABC transporter ATP-binding component"/>
    <property type="match status" value="1"/>
</dbReference>
<evidence type="ECO:0000256" key="1">
    <source>
        <dbReference type="ARBA" id="ARBA00004202"/>
    </source>
</evidence>
<dbReference type="PANTHER" id="PTHR43297:SF2">
    <property type="entry name" value="DIPEPTIDE TRANSPORT ATP-BINDING PROTEIN DPPD"/>
    <property type="match status" value="1"/>
</dbReference>
<dbReference type="Proteomes" id="UP000199111">
    <property type="component" value="Unassembled WGS sequence"/>
</dbReference>
<evidence type="ECO:0000256" key="8">
    <source>
        <dbReference type="SAM" id="MobiDB-lite"/>
    </source>
</evidence>
<gene>
    <name evidence="10" type="ORF">SAMN05216275_112169</name>
</gene>